<organism evidence="2 3">
    <name type="scientific">Austropuccinia psidii MF-1</name>
    <dbReference type="NCBI Taxonomy" id="1389203"/>
    <lineage>
        <taxon>Eukaryota</taxon>
        <taxon>Fungi</taxon>
        <taxon>Dikarya</taxon>
        <taxon>Basidiomycota</taxon>
        <taxon>Pucciniomycotina</taxon>
        <taxon>Pucciniomycetes</taxon>
        <taxon>Pucciniales</taxon>
        <taxon>Sphaerophragmiaceae</taxon>
        <taxon>Austropuccinia</taxon>
    </lineage>
</organism>
<reference evidence="2" key="1">
    <citation type="submission" date="2021-03" db="EMBL/GenBank/DDBJ databases">
        <title>Draft genome sequence of rust myrtle Austropuccinia psidii MF-1, a brazilian biotype.</title>
        <authorList>
            <person name="Quecine M.C."/>
            <person name="Pachon D.M.R."/>
            <person name="Bonatelli M.L."/>
            <person name="Correr F.H."/>
            <person name="Franceschini L.M."/>
            <person name="Leite T.F."/>
            <person name="Margarido G.R.A."/>
            <person name="Almeida C.A."/>
            <person name="Ferrarezi J.A."/>
            <person name="Labate C.A."/>
        </authorList>
    </citation>
    <scope>NUCLEOTIDE SEQUENCE</scope>
    <source>
        <strain evidence="2">MF-1</strain>
    </source>
</reference>
<feature type="compositionally biased region" description="Polar residues" evidence="1">
    <location>
        <begin position="64"/>
        <end position="74"/>
    </location>
</feature>
<gene>
    <name evidence="2" type="ORF">O181_102673</name>
</gene>
<keyword evidence="3" id="KW-1185">Reference proteome</keyword>
<sequence length="74" mass="8330">MTIIYQQVKSHTNADGLSRWLLDNVTSNPDYEPEVAAKIPIHLMEIDRNKSFRFSECAPERGTSHSGHTNSEGT</sequence>
<feature type="region of interest" description="Disordered" evidence="1">
    <location>
        <begin position="55"/>
        <end position="74"/>
    </location>
</feature>
<dbReference type="AlphaFoldDB" id="A0A9Q3JGS2"/>
<protein>
    <submittedName>
        <fullName evidence="2">Uncharacterized protein</fullName>
    </submittedName>
</protein>
<evidence type="ECO:0000313" key="2">
    <source>
        <dbReference type="EMBL" id="MBW0562958.1"/>
    </source>
</evidence>
<dbReference type="Proteomes" id="UP000765509">
    <property type="component" value="Unassembled WGS sequence"/>
</dbReference>
<comment type="caution">
    <text evidence="2">The sequence shown here is derived from an EMBL/GenBank/DDBJ whole genome shotgun (WGS) entry which is preliminary data.</text>
</comment>
<proteinExistence type="predicted"/>
<accession>A0A9Q3JGS2</accession>
<evidence type="ECO:0000256" key="1">
    <source>
        <dbReference type="SAM" id="MobiDB-lite"/>
    </source>
</evidence>
<evidence type="ECO:0000313" key="3">
    <source>
        <dbReference type="Proteomes" id="UP000765509"/>
    </source>
</evidence>
<dbReference type="OrthoDB" id="3797628at2759"/>
<dbReference type="EMBL" id="AVOT02073480">
    <property type="protein sequence ID" value="MBW0562958.1"/>
    <property type="molecule type" value="Genomic_DNA"/>
</dbReference>
<name>A0A9Q3JGS2_9BASI</name>